<dbReference type="EMBL" id="BSYI01000004">
    <property type="protein sequence ID" value="GMG81480.1"/>
    <property type="molecule type" value="Genomic_DNA"/>
</dbReference>
<feature type="transmembrane region" description="Helical" evidence="1">
    <location>
        <begin position="48"/>
        <end position="67"/>
    </location>
</feature>
<feature type="transmembrane region" description="Helical" evidence="1">
    <location>
        <begin position="23"/>
        <end position="42"/>
    </location>
</feature>
<keyword evidence="1" id="KW-0812">Transmembrane</keyword>
<keyword evidence="1" id="KW-1133">Transmembrane helix</keyword>
<name>A0ABQ6LDP7_9RHOB</name>
<organism evidence="2 3">
    <name type="scientific">Paralimibaculum aggregatum</name>
    <dbReference type="NCBI Taxonomy" id="3036245"/>
    <lineage>
        <taxon>Bacteria</taxon>
        <taxon>Pseudomonadati</taxon>
        <taxon>Pseudomonadota</taxon>
        <taxon>Alphaproteobacteria</taxon>
        <taxon>Rhodobacterales</taxon>
        <taxon>Paracoccaceae</taxon>
        <taxon>Paralimibaculum</taxon>
    </lineage>
</organism>
<reference evidence="2 3" key="1">
    <citation type="submission" date="2023-04" db="EMBL/GenBank/DDBJ databases">
        <title>Marinoamorphus aggregata gen. nov., sp. Nov., isolate from tissue of brittle star Ophioplocus japonicus.</title>
        <authorList>
            <person name="Kawano K."/>
            <person name="Sawayama S."/>
            <person name="Nakagawa S."/>
        </authorList>
    </citation>
    <scope>NUCLEOTIDE SEQUENCE [LARGE SCALE GENOMIC DNA]</scope>
    <source>
        <strain evidence="2 3">NKW23</strain>
    </source>
</reference>
<gene>
    <name evidence="2" type="ORF">LNKW23_06930</name>
</gene>
<evidence type="ECO:0000256" key="1">
    <source>
        <dbReference type="SAM" id="Phobius"/>
    </source>
</evidence>
<protein>
    <submittedName>
        <fullName evidence="2">Uncharacterized protein</fullName>
    </submittedName>
</protein>
<keyword evidence="3" id="KW-1185">Reference proteome</keyword>
<dbReference type="Proteomes" id="UP001239909">
    <property type="component" value="Unassembled WGS sequence"/>
</dbReference>
<comment type="caution">
    <text evidence="2">The sequence shown here is derived from an EMBL/GenBank/DDBJ whole genome shotgun (WGS) entry which is preliminary data.</text>
</comment>
<keyword evidence="1" id="KW-0472">Membrane</keyword>
<accession>A0ABQ6LDP7</accession>
<evidence type="ECO:0000313" key="2">
    <source>
        <dbReference type="EMBL" id="GMG81480.1"/>
    </source>
</evidence>
<sequence length="73" mass="7575">MLDMAINSAKLFFAGKLFKDRSLVIRQLALGAGAGAGAMILVGLVAPVWLAAIIGGAVAGFLQPILFKDLKYA</sequence>
<evidence type="ECO:0000313" key="3">
    <source>
        <dbReference type="Proteomes" id="UP001239909"/>
    </source>
</evidence>
<proteinExistence type="predicted"/>